<comment type="similarity">
    <text evidence="1">Belongs to the 'phage' integrase family.</text>
</comment>
<evidence type="ECO:0000256" key="2">
    <source>
        <dbReference type="ARBA" id="ARBA00023125"/>
    </source>
</evidence>
<evidence type="ECO:0000256" key="3">
    <source>
        <dbReference type="ARBA" id="ARBA00023172"/>
    </source>
</evidence>
<dbReference type="PROSITE" id="PS51898">
    <property type="entry name" value="TYR_RECOMBINASE"/>
    <property type="match status" value="1"/>
</dbReference>
<dbReference type="Pfam" id="PF13102">
    <property type="entry name" value="Phage_int_SAM_5"/>
    <property type="match status" value="1"/>
</dbReference>
<dbReference type="Gene3D" id="1.10.150.130">
    <property type="match status" value="1"/>
</dbReference>
<feature type="domain" description="Tyr recombinase" evidence="4">
    <location>
        <begin position="220"/>
        <end position="405"/>
    </location>
</feature>
<evidence type="ECO:0000313" key="5">
    <source>
        <dbReference type="EMBL" id="MCF8716466.1"/>
    </source>
</evidence>
<dbReference type="InterPro" id="IPR050090">
    <property type="entry name" value="Tyrosine_recombinase_XerCD"/>
</dbReference>
<dbReference type="InterPro" id="IPR011010">
    <property type="entry name" value="DNA_brk_join_enz"/>
</dbReference>
<dbReference type="InterPro" id="IPR002104">
    <property type="entry name" value="Integrase_catalytic"/>
</dbReference>
<dbReference type="InterPro" id="IPR010998">
    <property type="entry name" value="Integrase_recombinase_N"/>
</dbReference>
<dbReference type="PANTHER" id="PTHR30349:SF64">
    <property type="entry name" value="PROPHAGE INTEGRASE INTD-RELATED"/>
    <property type="match status" value="1"/>
</dbReference>
<evidence type="ECO:0000256" key="1">
    <source>
        <dbReference type="ARBA" id="ARBA00008857"/>
    </source>
</evidence>
<dbReference type="Proteomes" id="UP000829517">
    <property type="component" value="Unassembled WGS sequence"/>
</dbReference>
<accession>A0ABS9J7R4</accession>
<dbReference type="EMBL" id="JAETXX010000022">
    <property type="protein sequence ID" value="MCF8716466.1"/>
    <property type="molecule type" value="Genomic_DNA"/>
</dbReference>
<proteinExistence type="inferred from homology"/>
<dbReference type="Gene3D" id="1.10.443.10">
    <property type="entry name" value="Intergrase catalytic core"/>
    <property type="match status" value="1"/>
</dbReference>
<comment type="caution">
    <text evidence="5">The sequence shown here is derived from an EMBL/GenBank/DDBJ whole genome shotgun (WGS) entry which is preliminary data.</text>
</comment>
<dbReference type="PANTHER" id="PTHR30349">
    <property type="entry name" value="PHAGE INTEGRASE-RELATED"/>
    <property type="match status" value="1"/>
</dbReference>
<reference evidence="5 6" key="1">
    <citation type="submission" date="2021-01" db="EMBL/GenBank/DDBJ databases">
        <title>Genome sequencing of Joostella atrarenae M1-2 (= KCTC 23194).</title>
        <authorList>
            <person name="Zakaria M.R."/>
            <person name="Lam M.Q."/>
            <person name="Chong C.S."/>
        </authorList>
    </citation>
    <scope>NUCLEOTIDE SEQUENCE [LARGE SCALE GENOMIC DNA]</scope>
    <source>
        <strain evidence="5 6">M1-2</strain>
    </source>
</reference>
<evidence type="ECO:0000259" key="4">
    <source>
        <dbReference type="PROSITE" id="PS51898"/>
    </source>
</evidence>
<dbReference type="SUPFAM" id="SSF56349">
    <property type="entry name" value="DNA breaking-rejoining enzymes"/>
    <property type="match status" value="1"/>
</dbReference>
<dbReference type="InterPro" id="IPR013762">
    <property type="entry name" value="Integrase-like_cat_sf"/>
</dbReference>
<keyword evidence="6" id="KW-1185">Reference proteome</keyword>
<evidence type="ECO:0000313" key="6">
    <source>
        <dbReference type="Proteomes" id="UP000829517"/>
    </source>
</evidence>
<dbReference type="Pfam" id="PF00589">
    <property type="entry name" value="Phage_integrase"/>
    <property type="match status" value="1"/>
</dbReference>
<organism evidence="5 6">
    <name type="scientific">Joostella atrarenae</name>
    <dbReference type="NCBI Taxonomy" id="679257"/>
    <lineage>
        <taxon>Bacteria</taxon>
        <taxon>Pseudomonadati</taxon>
        <taxon>Bacteroidota</taxon>
        <taxon>Flavobacteriia</taxon>
        <taxon>Flavobacteriales</taxon>
        <taxon>Flavobacteriaceae</taxon>
        <taxon>Joostella</taxon>
    </lineage>
</organism>
<gene>
    <name evidence="5" type="ORF">JM658_16690</name>
</gene>
<protein>
    <submittedName>
        <fullName evidence="5">Phage integrase SAM-like domain-containing protein</fullName>
    </submittedName>
</protein>
<keyword evidence="2" id="KW-0238">DNA-binding</keyword>
<sequence length="419" mass="49703">MKHTFYLKQPKSTKESLILFSCYFKKENRKFVYSTGERIKPSSWNFENNEPYKKGKNRASNANSIKIQLDRYSNCFNEIIGICLATREEFTCILLKDRFNDEFKKSSTKKNLFFEALDTFIDEKKKLKVWKPSTAKRYTNIKNHLLKFEKEKKFKLTFNKINKRFYTEFTDYCYNSENHYSNTFARNMGLFKTFMRWAVKEKLTYNLAFNDFKVPSRVLTREEALTLEQVELIFNLDCKNEKLNKVKDLFVFQCLTGMRYGELKKVNKRTVFDNCIILKEEKDSGKPTREIPLTTISKYILKKYDFKLPIITNQKQNEYIKKVIEKAELIHDVEYTRVKGVEQEIFIKSFADRISTHTARRTFVTIMRNKNVPDKTIMSITGHTDIKTFNAYHKVNNNAKSDAVNNVFGSMELPKLMKV</sequence>
<keyword evidence="3" id="KW-0233">DNA recombination</keyword>
<dbReference type="InterPro" id="IPR025269">
    <property type="entry name" value="SAM-like_dom"/>
</dbReference>
<name>A0ABS9J7R4_9FLAO</name>
<dbReference type="RefSeq" id="WP_236960987.1">
    <property type="nucleotide sequence ID" value="NZ_JAETXX010000022.1"/>
</dbReference>